<evidence type="ECO:0000256" key="4">
    <source>
        <dbReference type="ARBA" id="ARBA00022946"/>
    </source>
</evidence>
<comment type="function">
    <text evidence="6">Associates with the EF-Tu.GDP complex and induces the exchange of GDP to GTP. It remains bound to the aminoacyl-tRNA.EF-Tu.GTP complex up to the GTP hydrolysis stage on the ribosome.</text>
</comment>
<evidence type="ECO:0000256" key="1">
    <source>
        <dbReference type="ARBA" id="ARBA00005532"/>
    </source>
</evidence>
<dbReference type="PANTHER" id="PTHR11741:SF0">
    <property type="entry name" value="ELONGATION FACTOR TS, MITOCHONDRIAL"/>
    <property type="match status" value="1"/>
</dbReference>
<dbReference type="GO" id="GO:0005739">
    <property type="term" value="C:mitochondrion"/>
    <property type="evidence" value="ECO:0007669"/>
    <property type="project" value="UniProtKB-SubCell"/>
</dbReference>
<feature type="domain" description="Translation elongation factor EFTs/EF1B dimerisation" evidence="7">
    <location>
        <begin position="122"/>
        <end position="284"/>
    </location>
</feature>
<organism evidence="8 9">
    <name type="scientific">Armillaria tabescens</name>
    <name type="common">Ringless honey mushroom</name>
    <name type="synonym">Agaricus tabescens</name>
    <dbReference type="NCBI Taxonomy" id="1929756"/>
    <lineage>
        <taxon>Eukaryota</taxon>
        <taxon>Fungi</taxon>
        <taxon>Dikarya</taxon>
        <taxon>Basidiomycota</taxon>
        <taxon>Agaricomycotina</taxon>
        <taxon>Agaricomycetes</taxon>
        <taxon>Agaricomycetidae</taxon>
        <taxon>Agaricales</taxon>
        <taxon>Marasmiineae</taxon>
        <taxon>Physalacriaceae</taxon>
        <taxon>Desarmillaria</taxon>
    </lineage>
</organism>
<keyword evidence="5 6" id="KW-0496">Mitochondrion</keyword>
<dbReference type="CDD" id="cd14275">
    <property type="entry name" value="UBA_EF-Ts"/>
    <property type="match status" value="1"/>
</dbReference>
<dbReference type="SUPFAM" id="SSF54713">
    <property type="entry name" value="Elongation factor Ts (EF-Ts), dimerisation domain"/>
    <property type="match status" value="2"/>
</dbReference>
<evidence type="ECO:0000313" key="9">
    <source>
        <dbReference type="Proteomes" id="UP001175211"/>
    </source>
</evidence>
<evidence type="ECO:0000256" key="2">
    <source>
        <dbReference type="ARBA" id="ARBA00022768"/>
    </source>
</evidence>
<proteinExistence type="inferred from homology"/>
<dbReference type="GO" id="GO:0003746">
    <property type="term" value="F:translation elongation factor activity"/>
    <property type="evidence" value="ECO:0007669"/>
    <property type="project" value="UniProtKB-UniRule"/>
</dbReference>
<dbReference type="InterPro" id="IPR014039">
    <property type="entry name" value="Transl_elong_EFTs/EF1B_dimer"/>
</dbReference>
<evidence type="ECO:0000256" key="6">
    <source>
        <dbReference type="HAMAP-Rule" id="MF_03135"/>
    </source>
</evidence>
<dbReference type="AlphaFoldDB" id="A0AA39NH49"/>
<dbReference type="Gene3D" id="3.30.479.20">
    <property type="entry name" value="Elongation factor Ts, dimerisation domain"/>
    <property type="match status" value="2"/>
</dbReference>
<keyword evidence="3 6" id="KW-0648">Protein biosynthesis</keyword>
<reference evidence="8" key="1">
    <citation type="submission" date="2023-06" db="EMBL/GenBank/DDBJ databases">
        <authorList>
            <consortium name="Lawrence Berkeley National Laboratory"/>
            <person name="Ahrendt S."/>
            <person name="Sahu N."/>
            <person name="Indic B."/>
            <person name="Wong-Bajracharya J."/>
            <person name="Merenyi Z."/>
            <person name="Ke H.-M."/>
            <person name="Monk M."/>
            <person name="Kocsube S."/>
            <person name="Drula E."/>
            <person name="Lipzen A."/>
            <person name="Balint B."/>
            <person name="Henrissat B."/>
            <person name="Andreopoulos B."/>
            <person name="Martin F.M."/>
            <person name="Harder C.B."/>
            <person name="Rigling D."/>
            <person name="Ford K.L."/>
            <person name="Foster G.D."/>
            <person name="Pangilinan J."/>
            <person name="Papanicolaou A."/>
            <person name="Barry K."/>
            <person name="LaButti K."/>
            <person name="Viragh M."/>
            <person name="Koriabine M."/>
            <person name="Yan M."/>
            <person name="Riley R."/>
            <person name="Champramary S."/>
            <person name="Plett K.L."/>
            <person name="Tsai I.J."/>
            <person name="Slot J."/>
            <person name="Sipos G."/>
            <person name="Plett J."/>
            <person name="Nagy L.G."/>
            <person name="Grigoriev I.V."/>
        </authorList>
    </citation>
    <scope>NUCLEOTIDE SEQUENCE</scope>
    <source>
        <strain evidence="8">CCBAS 213</strain>
    </source>
</reference>
<keyword evidence="9" id="KW-1185">Reference proteome</keyword>
<dbReference type="Gene3D" id="1.10.8.10">
    <property type="entry name" value="DNA helicase RuvA subunit, C-terminal domain"/>
    <property type="match status" value="1"/>
</dbReference>
<keyword evidence="2 6" id="KW-0251">Elongation factor</keyword>
<comment type="subcellular location">
    <subcellularLocation>
        <location evidence="6">Mitochondrion</location>
    </subcellularLocation>
</comment>
<dbReference type="Proteomes" id="UP001175211">
    <property type="component" value="Unassembled WGS sequence"/>
</dbReference>
<accession>A0AA39NH49</accession>
<sequence length="335" mass="36539">MSFSCYHRATRSAFTPCFRRFYSTPEPGKKTNIQLIAELRKLTNAPLSKARLALQESNGDLEGAKKWLEAELVVSGAAKAAKVEGRAANQGVISLTVVDGGYGHGFDPKHHQKERDGRIRAGLVEVNCESDFVARTDQFSQLAVALSSVVARIPALSHSEDPSFEHLDVPELLQAQYGDGAMTVKSTIQNIIATIGENIFIRRAAAISWAPQPDRAVRLGWYTHNSNVPFQGQIVGLSLLDIRAQSVGKLLEPTTENSPLSDKAGQLSHALAQQIVGFNPVSITGNDEMSLYEQGFMAGQGALVKDYLVNWRGENKLQSVDVAGFLRWKVSEPVP</sequence>
<gene>
    <name evidence="6" type="primary">TSF1</name>
    <name evidence="8" type="ORF">EV420DRAFT_1262419</name>
</gene>
<comment type="caution">
    <text evidence="8">The sequence shown here is derived from an EMBL/GenBank/DDBJ whole genome shotgun (WGS) entry which is preliminary data.</text>
</comment>
<dbReference type="HAMAP" id="MF_00050">
    <property type="entry name" value="EF_Ts"/>
    <property type="match status" value="1"/>
</dbReference>
<dbReference type="InterPro" id="IPR036402">
    <property type="entry name" value="EF-Ts_dimer_sf"/>
</dbReference>
<dbReference type="Pfam" id="PF00889">
    <property type="entry name" value="EF_TS"/>
    <property type="match status" value="1"/>
</dbReference>
<evidence type="ECO:0000259" key="7">
    <source>
        <dbReference type="Pfam" id="PF00889"/>
    </source>
</evidence>
<name>A0AA39NH49_ARMTA</name>
<evidence type="ECO:0000313" key="8">
    <source>
        <dbReference type="EMBL" id="KAK0465541.1"/>
    </source>
</evidence>
<dbReference type="PANTHER" id="PTHR11741">
    <property type="entry name" value="ELONGATION FACTOR TS"/>
    <property type="match status" value="1"/>
</dbReference>
<dbReference type="InterPro" id="IPR001816">
    <property type="entry name" value="Transl_elong_EFTs/EF1B"/>
</dbReference>
<comment type="similarity">
    <text evidence="1 6">Belongs to the EF-Ts family.</text>
</comment>
<dbReference type="GO" id="GO:0070125">
    <property type="term" value="P:mitochondrial translational elongation"/>
    <property type="evidence" value="ECO:0007669"/>
    <property type="project" value="TreeGrafter"/>
</dbReference>
<evidence type="ECO:0000256" key="3">
    <source>
        <dbReference type="ARBA" id="ARBA00022917"/>
    </source>
</evidence>
<dbReference type="InterPro" id="IPR009060">
    <property type="entry name" value="UBA-like_sf"/>
</dbReference>
<dbReference type="EMBL" id="JAUEPS010000005">
    <property type="protein sequence ID" value="KAK0465541.1"/>
    <property type="molecule type" value="Genomic_DNA"/>
</dbReference>
<evidence type="ECO:0000256" key="5">
    <source>
        <dbReference type="ARBA" id="ARBA00023128"/>
    </source>
</evidence>
<dbReference type="SUPFAM" id="SSF46934">
    <property type="entry name" value="UBA-like"/>
    <property type="match status" value="1"/>
</dbReference>
<keyword evidence="4" id="KW-0809">Transit peptide</keyword>
<protein>
    <recommendedName>
        <fullName evidence="6">Elongation factor Ts, mitochondrial</fullName>
        <shortName evidence="6">EF-Ts</shortName>
        <shortName evidence="6">EF-TsMt</shortName>
    </recommendedName>
</protein>